<dbReference type="GO" id="GO:0004132">
    <property type="term" value="F:dCMP deaminase activity"/>
    <property type="evidence" value="ECO:0007669"/>
    <property type="project" value="UniProtKB-EC"/>
</dbReference>
<proteinExistence type="inferred from homology"/>
<comment type="caution">
    <text evidence="12">The sequence shown here is derived from an EMBL/GenBank/DDBJ whole genome shotgun (WGS) entry which is preliminary data.</text>
</comment>
<reference evidence="12 13" key="1">
    <citation type="journal article" date="2020" name="ISME J.">
        <title>Uncovering the hidden diversity of litter-decomposition mechanisms in mushroom-forming fungi.</title>
        <authorList>
            <person name="Floudas D."/>
            <person name="Bentzer J."/>
            <person name="Ahren D."/>
            <person name="Johansson T."/>
            <person name="Persson P."/>
            <person name="Tunlid A."/>
        </authorList>
    </citation>
    <scope>NUCLEOTIDE SEQUENCE [LARGE SCALE GENOMIC DNA]</scope>
    <source>
        <strain evidence="12 13">CBS 101986</strain>
    </source>
</reference>
<keyword evidence="3" id="KW-0479">Metal-binding</keyword>
<dbReference type="GO" id="GO:0009165">
    <property type="term" value="P:nucleotide biosynthetic process"/>
    <property type="evidence" value="ECO:0007669"/>
    <property type="project" value="UniProtKB-KW"/>
</dbReference>
<evidence type="ECO:0000256" key="10">
    <source>
        <dbReference type="SAM" id="MobiDB-lite"/>
    </source>
</evidence>
<dbReference type="PANTHER" id="PTHR11086">
    <property type="entry name" value="DEOXYCYTIDYLATE DEAMINASE-RELATED"/>
    <property type="match status" value="1"/>
</dbReference>
<evidence type="ECO:0000313" key="12">
    <source>
        <dbReference type="EMBL" id="KAF5311839.1"/>
    </source>
</evidence>
<dbReference type="PROSITE" id="PS00903">
    <property type="entry name" value="CYT_DCMP_DEAMINASES_1"/>
    <property type="match status" value="1"/>
</dbReference>
<evidence type="ECO:0000256" key="7">
    <source>
        <dbReference type="ARBA" id="ARBA00038938"/>
    </source>
</evidence>
<protein>
    <recommendedName>
        <fullName evidence="9">Deoxycytidylate deaminase</fullName>
        <ecNumber evidence="7">3.5.4.12</ecNumber>
    </recommendedName>
    <alternativeName>
        <fullName evidence="8">dCMP deaminase</fullName>
    </alternativeName>
</protein>
<evidence type="ECO:0000256" key="1">
    <source>
        <dbReference type="ARBA" id="ARBA00001947"/>
    </source>
</evidence>
<evidence type="ECO:0000256" key="6">
    <source>
        <dbReference type="ARBA" id="ARBA00022833"/>
    </source>
</evidence>
<dbReference type="GO" id="GO:0005737">
    <property type="term" value="C:cytoplasm"/>
    <property type="evidence" value="ECO:0007669"/>
    <property type="project" value="TreeGrafter"/>
</dbReference>
<feature type="domain" description="CMP/dCMP-type deaminase" evidence="11">
    <location>
        <begin position="255"/>
        <end position="390"/>
    </location>
</feature>
<dbReference type="Gene3D" id="3.40.140.10">
    <property type="entry name" value="Cytidine Deaminase, domain 2"/>
    <property type="match status" value="1"/>
</dbReference>
<dbReference type="InterPro" id="IPR016192">
    <property type="entry name" value="APOBEC/CMP_deaminase_Zn-bd"/>
</dbReference>
<dbReference type="FunFam" id="3.40.140.10:FF:000035">
    <property type="entry name" value="dCMP deaminase"/>
    <property type="match status" value="1"/>
</dbReference>
<evidence type="ECO:0000256" key="8">
    <source>
        <dbReference type="ARBA" id="ARBA00041763"/>
    </source>
</evidence>
<dbReference type="InterPro" id="IPR002125">
    <property type="entry name" value="CMP_dCMP_dom"/>
</dbReference>
<dbReference type="Proteomes" id="UP000567179">
    <property type="component" value="Unassembled WGS sequence"/>
</dbReference>
<evidence type="ECO:0000256" key="9">
    <source>
        <dbReference type="ARBA" id="ARBA00071582"/>
    </source>
</evidence>
<dbReference type="GO" id="GO:0008270">
    <property type="term" value="F:zinc ion binding"/>
    <property type="evidence" value="ECO:0007669"/>
    <property type="project" value="InterPro"/>
</dbReference>
<dbReference type="SUPFAM" id="SSF53927">
    <property type="entry name" value="Cytidine deaminase-like"/>
    <property type="match status" value="1"/>
</dbReference>
<dbReference type="EC" id="3.5.4.12" evidence="7"/>
<dbReference type="InterPro" id="IPR016193">
    <property type="entry name" value="Cytidine_deaminase-like"/>
</dbReference>
<dbReference type="EMBL" id="JAACJJ010000056">
    <property type="protein sequence ID" value="KAF5311839.1"/>
    <property type="molecule type" value="Genomic_DNA"/>
</dbReference>
<evidence type="ECO:0000256" key="2">
    <source>
        <dbReference type="ARBA" id="ARBA00006576"/>
    </source>
</evidence>
<name>A0A8H5AVP5_9AGAR</name>
<keyword evidence="4" id="KW-0545">Nucleotide biosynthesis</keyword>
<comment type="similarity">
    <text evidence="2">Belongs to the cytidine and deoxycytidylate deaminase family.</text>
</comment>
<sequence length="424" mass="47631">MPIRRSKLRPVVFTLFSSLSQCLRRIAMFVAIVGTRFSGKSSIEDYLVTSKGFTSVRIIQSTSNDLGDFEEMLEVRSQRSEFSSNRVNTSLPLLKTDTTTISKHLSFLSMSPLPSPGPMSMLRTPQTLCFSDSLELLKFSTENWRENFVTSDLYTRDLITPFIRRPFFLLVSCDAPLLDRYSRAKSVINVSLEEFIADDDCVVFGTGSPASRTNSLRNLSELVNIQITNSFESMRDFHAHLNEIDLLHPEHLRPGWDAYFMTLASLASRRSNCMKRRVGAIIVRENRVLASGYNGTPRGLKNCNEGGCDHCNGTQGKTTECVCLHAEENALLEAGRERMGKDAVLYCNTCPCLKCTVKIIQTGVKIVVYNLTYKVDDASAALFREAGVVLRRYDPNTRFRLTPTEDDGLLLDPPKLDRQTNTSP</sequence>
<dbReference type="AlphaFoldDB" id="A0A8H5AVP5"/>
<evidence type="ECO:0000259" key="11">
    <source>
        <dbReference type="PROSITE" id="PS51747"/>
    </source>
</evidence>
<accession>A0A8H5AVP5</accession>
<organism evidence="12 13">
    <name type="scientific">Psilocybe cf. subviscida</name>
    <dbReference type="NCBI Taxonomy" id="2480587"/>
    <lineage>
        <taxon>Eukaryota</taxon>
        <taxon>Fungi</taxon>
        <taxon>Dikarya</taxon>
        <taxon>Basidiomycota</taxon>
        <taxon>Agaricomycotina</taxon>
        <taxon>Agaricomycetes</taxon>
        <taxon>Agaricomycetidae</taxon>
        <taxon>Agaricales</taxon>
        <taxon>Agaricineae</taxon>
        <taxon>Strophariaceae</taxon>
        <taxon>Psilocybe</taxon>
    </lineage>
</organism>
<evidence type="ECO:0000313" key="13">
    <source>
        <dbReference type="Proteomes" id="UP000567179"/>
    </source>
</evidence>
<keyword evidence="5" id="KW-0378">Hydrolase</keyword>
<gene>
    <name evidence="12" type="ORF">D9619_002849</name>
</gene>
<evidence type="ECO:0000256" key="5">
    <source>
        <dbReference type="ARBA" id="ARBA00022801"/>
    </source>
</evidence>
<dbReference type="OrthoDB" id="6710946at2759"/>
<dbReference type="InterPro" id="IPR015517">
    <property type="entry name" value="dCMP_deaminase-rel"/>
</dbReference>
<keyword evidence="13" id="KW-1185">Reference proteome</keyword>
<dbReference type="PROSITE" id="PS51747">
    <property type="entry name" value="CYT_DCMP_DEAMINASES_2"/>
    <property type="match status" value="1"/>
</dbReference>
<dbReference type="InterPro" id="IPR035105">
    <property type="entry name" value="Deoxycytidylate_deaminase_dom"/>
</dbReference>
<dbReference type="Pfam" id="PF00383">
    <property type="entry name" value="dCMP_cyt_deam_1"/>
    <property type="match status" value="1"/>
</dbReference>
<comment type="cofactor">
    <cofactor evidence="1">
        <name>Zn(2+)</name>
        <dbReference type="ChEBI" id="CHEBI:29105"/>
    </cofactor>
</comment>
<evidence type="ECO:0000256" key="3">
    <source>
        <dbReference type="ARBA" id="ARBA00022723"/>
    </source>
</evidence>
<evidence type="ECO:0000256" key="4">
    <source>
        <dbReference type="ARBA" id="ARBA00022727"/>
    </source>
</evidence>
<dbReference type="CDD" id="cd01286">
    <property type="entry name" value="deoxycytidylate_deaminase"/>
    <property type="match status" value="1"/>
</dbReference>
<keyword evidence="6" id="KW-0862">Zinc</keyword>
<dbReference type="PANTHER" id="PTHR11086:SF18">
    <property type="entry name" value="DEOXYCYTIDYLATE DEAMINASE"/>
    <property type="match status" value="1"/>
</dbReference>
<feature type="region of interest" description="Disordered" evidence="10">
    <location>
        <begin position="403"/>
        <end position="424"/>
    </location>
</feature>